<dbReference type="AlphaFoldDB" id="V4K709"/>
<reference evidence="2 3" key="1">
    <citation type="journal article" date="2013" name="Front. Plant Sci.">
        <title>The Reference Genome of the Halophytic Plant Eutrema salsugineum.</title>
        <authorList>
            <person name="Yang R."/>
            <person name="Jarvis D.E."/>
            <person name="Chen H."/>
            <person name="Beilstein M.A."/>
            <person name="Grimwood J."/>
            <person name="Jenkins J."/>
            <person name="Shu S."/>
            <person name="Prochnik S."/>
            <person name="Xin M."/>
            <person name="Ma C."/>
            <person name="Schmutz J."/>
            <person name="Wing R.A."/>
            <person name="Mitchell-Olds T."/>
            <person name="Schumaker K.S."/>
            <person name="Wang X."/>
        </authorList>
    </citation>
    <scope>NUCLEOTIDE SEQUENCE [LARGE SCALE GENOMIC DNA]</scope>
</reference>
<dbReference type="STRING" id="72664.V4K709"/>
<dbReference type="InterPro" id="IPR006948">
    <property type="entry name" value="Alliinase_C"/>
</dbReference>
<dbReference type="SUPFAM" id="SSF53383">
    <property type="entry name" value="PLP-dependent transferases"/>
    <property type="match status" value="1"/>
</dbReference>
<gene>
    <name evidence="2" type="ORF">EUTSA_v10009629mg</name>
</gene>
<organism evidence="2 3">
    <name type="scientific">Eutrema salsugineum</name>
    <name type="common">Saltwater cress</name>
    <name type="synonym">Sisymbrium salsugineum</name>
    <dbReference type="NCBI Taxonomy" id="72664"/>
    <lineage>
        <taxon>Eukaryota</taxon>
        <taxon>Viridiplantae</taxon>
        <taxon>Streptophyta</taxon>
        <taxon>Embryophyta</taxon>
        <taxon>Tracheophyta</taxon>
        <taxon>Spermatophyta</taxon>
        <taxon>Magnoliopsida</taxon>
        <taxon>eudicotyledons</taxon>
        <taxon>Gunneridae</taxon>
        <taxon>Pentapetalae</taxon>
        <taxon>rosids</taxon>
        <taxon>malvids</taxon>
        <taxon>Brassicales</taxon>
        <taxon>Brassicaceae</taxon>
        <taxon>Eutremeae</taxon>
        <taxon>Eutrema</taxon>
    </lineage>
</organism>
<sequence length="89" mass="10610">MRYSILFYKTLKKRWDTLNKIFSMSTRFSLQTIKPEYCNCFKKVRDFASSYAWVKCEREAAKITGHHGIMFGSEEKLVRLSLIRSLDNF</sequence>
<name>V4K709_EUTSA</name>
<dbReference type="InterPro" id="IPR015422">
    <property type="entry name" value="PyrdxlP-dep_Trfase_small"/>
</dbReference>
<proteinExistence type="predicted"/>
<protein>
    <recommendedName>
        <fullName evidence="1">Alliinase C-terminal domain-containing protein</fullName>
    </recommendedName>
</protein>
<keyword evidence="3" id="KW-1185">Reference proteome</keyword>
<dbReference type="GO" id="GO:0016846">
    <property type="term" value="F:carbon-sulfur lyase activity"/>
    <property type="evidence" value="ECO:0007669"/>
    <property type="project" value="InterPro"/>
</dbReference>
<evidence type="ECO:0000259" key="1">
    <source>
        <dbReference type="Pfam" id="PF04864"/>
    </source>
</evidence>
<dbReference type="KEGG" id="eus:EUTSA_v10009629mg"/>
<evidence type="ECO:0000313" key="2">
    <source>
        <dbReference type="EMBL" id="ESQ33395.1"/>
    </source>
</evidence>
<accession>V4K709</accession>
<feature type="domain" description="Alliinase C-terminal" evidence="1">
    <location>
        <begin position="8"/>
        <end position="89"/>
    </location>
</feature>
<evidence type="ECO:0000313" key="3">
    <source>
        <dbReference type="Proteomes" id="UP000030689"/>
    </source>
</evidence>
<dbReference type="EMBL" id="KI517683">
    <property type="protein sequence ID" value="ESQ33395.1"/>
    <property type="molecule type" value="Genomic_DNA"/>
</dbReference>
<dbReference type="InterPro" id="IPR015424">
    <property type="entry name" value="PyrdxlP-dep_Trfase"/>
</dbReference>
<dbReference type="OMA" id="VKCEREA"/>
<dbReference type="Gene3D" id="3.90.1150.10">
    <property type="entry name" value="Aspartate Aminotransferase, domain 1"/>
    <property type="match status" value="1"/>
</dbReference>
<dbReference type="Proteomes" id="UP000030689">
    <property type="component" value="Unassembled WGS sequence"/>
</dbReference>
<dbReference type="Pfam" id="PF04864">
    <property type="entry name" value="Alliinase_C"/>
    <property type="match status" value="1"/>
</dbReference>
<dbReference type="Gramene" id="ESQ33395">
    <property type="protein sequence ID" value="ESQ33395"/>
    <property type="gene ID" value="EUTSA_v10009629mg"/>
</dbReference>